<name>A0A838AAP1_9PSEU</name>
<sequence length="128" mass="13292">MRQDIKNHVAIAQSIVPGSHSGGDQTGSGVDLANYDAAAMVFDVGAVTDNSWTFTVEHSDDDGATDAYAEVDADELDGTTPDAPDANTVTVVGYHGIKQWVRVVATDGGTGDAEFGVSVLRARGRAKP</sequence>
<dbReference type="RefSeq" id="WP_180893127.1">
    <property type="nucleotide sequence ID" value="NZ_JACCKD010000004.1"/>
</dbReference>
<evidence type="ECO:0000313" key="2">
    <source>
        <dbReference type="Proteomes" id="UP000582974"/>
    </source>
</evidence>
<protein>
    <submittedName>
        <fullName evidence="1">Uncharacterized protein</fullName>
    </submittedName>
</protein>
<reference evidence="1 2" key="1">
    <citation type="submission" date="2020-07" db="EMBL/GenBank/DDBJ databases">
        <title>Genome of Haloechinothrix sp.</title>
        <authorList>
            <person name="Tang S.-K."/>
            <person name="Yang L."/>
            <person name="Zhu W.-Y."/>
        </authorList>
    </citation>
    <scope>NUCLEOTIDE SEQUENCE [LARGE SCALE GENOMIC DNA]</scope>
    <source>
        <strain evidence="1 2">YIM 98757</strain>
    </source>
</reference>
<dbReference type="AlphaFoldDB" id="A0A838AAP1"/>
<comment type="caution">
    <text evidence="1">The sequence shown here is derived from an EMBL/GenBank/DDBJ whole genome shotgun (WGS) entry which is preliminary data.</text>
</comment>
<proteinExistence type="predicted"/>
<accession>A0A838AAP1</accession>
<evidence type="ECO:0000313" key="1">
    <source>
        <dbReference type="EMBL" id="MBA0126288.1"/>
    </source>
</evidence>
<keyword evidence="2" id="KW-1185">Reference proteome</keyword>
<organism evidence="1 2">
    <name type="scientific">Haloechinothrix aidingensis</name>
    <dbReference type="NCBI Taxonomy" id="2752311"/>
    <lineage>
        <taxon>Bacteria</taxon>
        <taxon>Bacillati</taxon>
        <taxon>Actinomycetota</taxon>
        <taxon>Actinomycetes</taxon>
        <taxon>Pseudonocardiales</taxon>
        <taxon>Pseudonocardiaceae</taxon>
        <taxon>Haloechinothrix</taxon>
    </lineage>
</organism>
<dbReference type="EMBL" id="JACCKD010000004">
    <property type="protein sequence ID" value="MBA0126288.1"/>
    <property type="molecule type" value="Genomic_DNA"/>
</dbReference>
<gene>
    <name evidence="1" type="ORF">H0B56_12120</name>
</gene>
<dbReference type="Proteomes" id="UP000582974">
    <property type="component" value="Unassembled WGS sequence"/>
</dbReference>